<sequence>MDFDKIKQNILNSSETSTSESESISSSELHEEFEINNFLPEFEPLKLSGKNLAQQYVSAFNTGMNVYQCLNYLQGYVYTLVTAMNETIEAWNTVVPLLEQATKEWTDEEFDYKWSILKPQVIELVTNLTIETFNKSWEELKPVVIKLAQDTTDAEFKKQWDILKPQVITLVEETTTNKFNEEWEKLKPTIIQLSTDTTIAQFNRSWEELKPKVIELSQTTTSNKFDEKWEELRPQVIELAQTTTSNKFDEKWEALQPTLTETVNNLAKTQTTTTFNEKWEELKPQVIDLAQNTTNTKFDEKWTELQPTLTETVTNLVNTNLETFKSTLWQEVTKNESFPFLLVENYGAVGDGETDDSNAFNRCFTDANNSGKYVLLGNGLYLIANKLNDLTDIYVYGLYGVKPAIKLNDNVLTDTALNCYFYNIHFLRDVKSDKSLINNFNNSQFSECNFTNIYELFSSISPKTNMFEHVLLNNCELINSHIISVSRPRYTGIVYIINNTLFYYDGTGSRLTSIISGYVGGKFIFNSCTFSKNYGGNVNELFGLVDDMEFNNCAFNVNDNANIFFIPNISNVLTQKIEFNSCNISKQNNSLVMISLYNKTIFTCVIIKHSFIALNTLFNSQNECSVWLENNRINIKPTINSGAGKVNIVEIQQKDNDASQNIFPWTTEPTPTVENNVSINSAGTGNYYVLTENEDKTIKKLDYYFKYNQVYTKGAPYYNTGQTFNGLDLTGYTVKTFMLKNNIFKLKDSDGNLIDYVYFDLNSASVSGGTAGAIHYTMVNMQFIPAVTKWTGKEEANGNLEVNTCITLILEKTSS</sequence>
<protein>
    <submittedName>
        <fullName evidence="4">Pectate lyase</fullName>
    </submittedName>
</protein>
<dbReference type="Gene3D" id="2.160.20.10">
    <property type="entry name" value="Single-stranded right-handed beta-helix, Pectin lyase-like"/>
    <property type="match status" value="1"/>
</dbReference>
<dbReference type="GO" id="GO:0016829">
    <property type="term" value="F:lyase activity"/>
    <property type="evidence" value="ECO:0007669"/>
    <property type="project" value="UniProtKB-KW"/>
</dbReference>
<feature type="domain" description="Rhamnogalacturonase A/B/Epimerase-like pectate lyase" evidence="3">
    <location>
        <begin position="343"/>
        <end position="553"/>
    </location>
</feature>
<keyword evidence="2" id="KW-0946">Virion</keyword>
<evidence type="ECO:0000313" key="4">
    <source>
        <dbReference type="EMBL" id="DAF56525.1"/>
    </source>
</evidence>
<organism evidence="4">
    <name type="scientific">Podoviridae sp. ctnWS46</name>
    <dbReference type="NCBI Taxonomy" id="2827747"/>
    <lineage>
        <taxon>Viruses</taxon>
        <taxon>Duplodnaviria</taxon>
        <taxon>Heunggongvirae</taxon>
        <taxon>Uroviricota</taxon>
        <taxon>Caudoviricetes</taxon>
    </lineage>
</organism>
<dbReference type="SUPFAM" id="SSF51126">
    <property type="entry name" value="Pectin lyase-like"/>
    <property type="match status" value="1"/>
</dbReference>
<evidence type="ECO:0000256" key="2">
    <source>
        <dbReference type="ARBA" id="ARBA00022844"/>
    </source>
</evidence>
<evidence type="ECO:0000259" key="3">
    <source>
        <dbReference type="Pfam" id="PF12708"/>
    </source>
</evidence>
<dbReference type="EMBL" id="BK032718">
    <property type="protein sequence ID" value="DAF56525.1"/>
    <property type="molecule type" value="Genomic_DNA"/>
</dbReference>
<reference evidence="4" key="1">
    <citation type="journal article" date="2021" name="Proc. Natl. Acad. Sci. U.S.A.">
        <title>A Catalog of Tens of Thousands of Viruses from Human Metagenomes Reveals Hidden Associations with Chronic Diseases.</title>
        <authorList>
            <person name="Tisza M.J."/>
            <person name="Buck C.B."/>
        </authorList>
    </citation>
    <scope>NUCLEOTIDE SEQUENCE</scope>
    <source>
        <strain evidence="4">CtnWS46</strain>
    </source>
</reference>
<dbReference type="GO" id="GO:0044423">
    <property type="term" value="C:virion component"/>
    <property type="evidence" value="ECO:0007669"/>
    <property type="project" value="UniProtKB-KW"/>
</dbReference>
<dbReference type="GO" id="GO:0019058">
    <property type="term" value="P:viral life cycle"/>
    <property type="evidence" value="ECO:0007669"/>
    <property type="project" value="UniProtKB-ARBA"/>
</dbReference>
<dbReference type="InterPro" id="IPR012334">
    <property type="entry name" value="Pectin_lyas_fold"/>
</dbReference>
<comment type="subcellular location">
    <subcellularLocation>
        <location evidence="1">Virion</location>
    </subcellularLocation>
</comment>
<proteinExistence type="predicted"/>
<name>A0A8S5SZL8_9CAUD</name>
<dbReference type="Pfam" id="PF12708">
    <property type="entry name" value="Pect-lyase_RHGA_epim"/>
    <property type="match status" value="1"/>
</dbReference>
<accession>A0A8S5SZL8</accession>
<keyword evidence="4" id="KW-0456">Lyase</keyword>
<dbReference type="InterPro" id="IPR024535">
    <property type="entry name" value="RHGA/B-epi-like_pectate_lyase"/>
</dbReference>
<dbReference type="InterPro" id="IPR011050">
    <property type="entry name" value="Pectin_lyase_fold/virulence"/>
</dbReference>
<evidence type="ECO:0000256" key="1">
    <source>
        <dbReference type="ARBA" id="ARBA00004328"/>
    </source>
</evidence>
<dbReference type="GO" id="GO:0051701">
    <property type="term" value="P:biological process involved in interaction with host"/>
    <property type="evidence" value="ECO:0007669"/>
    <property type="project" value="UniProtKB-ARBA"/>
</dbReference>